<organism evidence="1 2">
    <name type="scientific">Candidatus Naiadarchaeum limnaeum</name>
    <dbReference type="NCBI Taxonomy" id="2756139"/>
    <lineage>
        <taxon>Archaea</taxon>
        <taxon>Candidatus Undinarchaeota</taxon>
        <taxon>Candidatus Undinarchaeia</taxon>
        <taxon>Candidatus Naiadarchaeales</taxon>
        <taxon>Candidatus Naiadarchaeaceae</taxon>
        <taxon>Candidatus Naiadarchaeum</taxon>
    </lineage>
</organism>
<dbReference type="PANTHER" id="PTHR46638">
    <property type="entry name" value="CORRINOID ADENOSYLTRANSFERASE"/>
    <property type="match status" value="1"/>
</dbReference>
<gene>
    <name evidence="1" type="ORF">H1016_05205</name>
</gene>
<dbReference type="Pfam" id="PF02572">
    <property type="entry name" value="CobA_CobO_BtuR"/>
    <property type="match status" value="1"/>
</dbReference>
<protein>
    <submittedName>
        <fullName evidence="1">Cob(I)yrinic acid a,c-diamide adenosyltransferase</fullName>
    </submittedName>
</protein>
<proteinExistence type="predicted"/>
<sequence length="172" mass="19589">MGMGYIYLYYGKGAGKTTTALGLALRSLGHGRNVLMIQWMKGWKKTGEYRFQRKSRGYKVKQFGTTGWVDVKNPSEKDKKRAKKALDFAKRVLHRKSPPKLLILDELGYAAHIGLVNMKDVLAVLRKIPKNTDIVITGRQVPKALLRRAEFVNEIRLVKMPKKMVTTPGIQY</sequence>
<reference evidence="1 2" key="1">
    <citation type="journal article" name="Nat. Commun.">
        <title>Undinarchaeota illuminate DPANN phylogeny and the impact of gene transfer on archaeal evolution.</title>
        <authorList>
            <person name="Dombrowski N."/>
            <person name="Williams T.A."/>
            <person name="Sun J."/>
            <person name="Woodcroft B.J."/>
            <person name="Lee J.H."/>
            <person name="Minh B.Q."/>
            <person name="Rinke C."/>
            <person name="Spang A."/>
        </authorList>
    </citation>
    <scope>NUCLEOTIDE SEQUENCE [LARGE SCALE GENOMIC DNA]</scope>
    <source>
        <strain evidence="1">MAG_bin1129</strain>
    </source>
</reference>
<dbReference type="InterPro" id="IPR027417">
    <property type="entry name" value="P-loop_NTPase"/>
</dbReference>
<evidence type="ECO:0000313" key="2">
    <source>
        <dbReference type="Proteomes" id="UP000646946"/>
    </source>
</evidence>
<dbReference type="InterPro" id="IPR003724">
    <property type="entry name" value="CblAdoTrfase_CobA"/>
</dbReference>
<dbReference type="SUPFAM" id="SSF52540">
    <property type="entry name" value="P-loop containing nucleoside triphosphate hydrolases"/>
    <property type="match status" value="1"/>
</dbReference>
<comment type="caution">
    <text evidence="1">The sequence shown here is derived from an EMBL/GenBank/DDBJ whole genome shotgun (WGS) entry which is preliminary data.</text>
</comment>
<dbReference type="EMBL" id="DVAB01000044">
    <property type="protein sequence ID" value="HIK00902.1"/>
    <property type="molecule type" value="Genomic_DNA"/>
</dbReference>
<dbReference type="Gene3D" id="3.40.50.300">
    <property type="entry name" value="P-loop containing nucleotide triphosphate hydrolases"/>
    <property type="match status" value="1"/>
</dbReference>
<dbReference type="GO" id="GO:0008817">
    <property type="term" value="F:corrinoid adenosyltransferase activity"/>
    <property type="evidence" value="ECO:0007669"/>
    <property type="project" value="InterPro"/>
</dbReference>
<dbReference type="GO" id="GO:0009236">
    <property type="term" value="P:cobalamin biosynthetic process"/>
    <property type="evidence" value="ECO:0007669"/>
    <property type="project" value="InterPro"/>
</dbReference>
<evidence type="ECO:0000313" key="1">
    <source>
        <dbReference type="EMBL" id="HIK00902.1"/>
    </source>
</evidence>
<dbReference type="GO" id="GO:0005524">
    <property type="term" value="F:ATP binding"/>
    <property type="evidence" value="ECO:0007669"/>
    <property type="project" value="InterPro"/>
</dbReference>
<dbReference type="PANTHER" id="PTHR46638:SF1">
    <property type="entry name" value="CORRINOID ADENOSYLTRANSFERASE"/>
    <property type="match status" value="1"/>
</dbReference>
<dbReference type="PIRSF" id="PIRSF015617">
    <property type="entry name" value="Adensltrnsf_CobA"/>
    <property type="match status" value="1"/>
</dbReference>
<keyword evidence="2" id="KW-1185">Reference proteome</keyword>
<accession>A0A832USX0</accession>
<name>A0A832USX0_9ARCH</name>
<dbReference type="Proteomes" id="UP000646946">
    <property type="component" value="Unassembled WGS sequence"/>
</dbReference>
<dbReference type="AlphaFoldDB" id="A0A832USX0"/>